<keyword evidence="5 10" id="KW-1133">Transmembrane helix</keyword>
<gene>
    <name evidence="13" type="ORF">DDZ44_00075</name>
</gene>
<dbReference type="SUPFAM" id="SSF103190">
    <property type="entry name" value="Sensory domain-like"/>
    <property type="match status" value="1"/>
</dbReference>
<dbReference type="Pfam" id="PF00672">
    <property type="entry name" value="HAMP"/>
    <property type="match status" value="1"/>
</dbReference>
<dbReference type="GO" id="GO:0006935">
    <property type="term" value="P:chemotaxis"/>
    <property type="evidence" value="ECO:0007669"/>
    <property type="project" value="UniProtKB-KW"/>
</dbReference>
<dbReference type="PROSITE" id="PS50885">
    <property type="entry name" value="HAMP"/>
    <property type="match status" value="1"/>
</dbReference>
<sequence length="665" mass="70779">MKSIGSRLTLYISMVVLFFCAGLGFISYFYASKALMANIEQSVAAKAQDATRLVGSELDNHLSVMETIAEQPEIIGMKWEEQGPILAQANKRLGYLMMGVAGLDGQVLTTAGSTTNLKDRDYFDQALKGQSSVSDPIVSRIDGSTIIMMVSPIHGAEGEVIGVLAAALDGLTLSQIVAGVKFCDSGYAYMLNRQGQVIAHPKGEMVIEQYDPIAEAEKDPNLAPLAAIVNNMLKAECGYGEYLWIDGSNKFMGYAPVENTGWSIAVTAPRDEVLAGLKSMTVGVLVASLVFLLIGIALATYLGRILANPIKNAAGHAAMIADGDLRVEIAAEALARQDEIGHLARSLDIMVQGLRNMMHEVALNSQEVAASSQELAASGENIASTVEELSASTEEIAAGMTNISAATDEVNASGEGISSALLLASKDAEQGVLQSQRIEKRAARMQIGAQDHKQTAEDVYGTIKEKLTAAIEEARVVEQISELAENISGIASQTNLLALNAAIEAARAGEQGKGFAVVAEEVRKLAENSASAVEGIQGMTEQVQRSIANLTNYAEELLNFINTQIIVDYGDMVTICTHYKNDSDIFLSLIEKIKRHTEEVLASVEDINHSLDSTAGTIRDSSAGAQKIAEASQTAAIAASEISAASVRMAENAEKLNLLITRFKL</sequence>
<evidence type="ECO:0000256" key="8">
    <source>
        <dbReference type="ARBA" id="ARBA00029447"/>
    </source>
</evidence>
<proteinExistence type="inferred from homology"/>
<keyword evidence="7 9" id="KW-0807">Transducer</keyword>
<evidence type="ECO:0000256" key="5">
    <source>
        <dbReference type="ARBA" id="ARBA00022989"/>
    </source>
</evidence>
<dbReference type="CDD" id="cd12912">
    <property type="entry name" value="PDC2_MCP_like"/>
    <property type="match status" value="1"/>
</dbReference>
<evidence type="ECO:0000256" key="4">
    <source>
        <dbReference type="ARBA" id="ARBA00022692"/>
    </source>
</evidence>
<organism evidence="13 14">
    <name type="scientific">Syntrophomonas wolfei</name>
    <dbReference type="NCBI Taxonomy" id="863"/>
    <lineage>
        <taxon>Bacteria</taxon>
        <taxon>Bacillati</taxon>
        <taxon>Bacillota</taxon>
        <taxon>Clostridia</taxon>
        <taxon>Eubacteriales</taxon>
        <taxon>Syntrophomonadaceae</taxon>
        <taxon>Syntrophomonas</taxon>
    </lineage>
</organism>
<evidence type="ECO:0000313" key="13">
    <source>
        <dbReference type="EMBL" id="HBK52319.1"/>
    </source>
</evidence>
<dbReference type="Gene3D" id="1.10.287.950">
    <property type="entry name" value="Methyl-accepting chemotaxis protein"/>
    <property type="match status" value="1"/>
</dbReference>
<keyword evidence="6 10" id="KW-0472">Membrane</keyword>
<evidence type="ECO:0000256" key="2">
    <source>
        <dbReference type="ARBA" id="ARBA00022475"/>
    </source>
</evidence>
<dbReference type="InterPro" id="IPR004089">
    <property type="entry name" value="MCPsignal_dom"/>
</dbReference>
<evidence type="ECO:0000256" key="6">
    <source>
        <dbReference type="ARBA" id="ARBA00023136"/>
    </source>
</evidence>
<name>A0A354YT04_9FIRM</name>
<dbReference type="SMART" id="SM00283">
    <property type="entry name" value="MA"/>
    <property type="match status" value="1"/>
</dbReference>
<reference evidence="13 14" key="1">
    <citation type="journal article" date="2018" name="Nat. Biotechnol.">
        <title>A standardized bacterial taxonomy based on genome phylogeny substantially revises the tree of life.</title>
        <authorList>
            <person name="Parks D.H."/>
            <person name="Chuvochina M."/>
            <person name="Waite D.W."/>
            <person name="Rinke C."/>
            <person name="Skarshewski A."/>
            <person name="Chaumeil P.A."/>
            <person name="Hugenholtz P."/>
        </authorList>
    </citation>
    <scope>NUCLEOTIDE SEQUENCE [LARGE SCALE GENOMIC DNA]</scope>
    <source>
        <strain evidence="13">UBA10948</strain>
    </source>
</reference>
<evidence type="ECO:0000256" key="10">
    <source>
        <dbReference type="SAM" id="Phobius"/>
    </source>
</evidence>
<comment type="similarity">
    <text evidence="8">Belongs to the methyl-accepting chemotaxis (MCP) protein family.</text>
</comment>
<dbReference type="AlphaFoldDB" id="A0A354YT04"/>
<dbReference type="Pfam" id="PF02743">
    <property type="entry name" value="dCache_1"/>
    <property type="match status" value="1"/>
</dbReference>
<accession>A0A354YT04</accession>
<dbReference type="EMBL" id="DNZF01000002">
    <property type="protein sequence ID" value="HBK52319.1"/>
    <property type="molecule type" value="Genomic_DNA"/>
</dbReference>
<evidence type="ECO:0000256" key="7">
    <source>
        <dbReference type="ARBA" id="ARBA00023224"/>
    </source>
</evidence>
<evidence type="ECO:0008006" key="15">
    <source>
        <dbReference type="Google" id="ProtNLM"/>
    </source>
</evidence>
<dbReference type="Pfam" id="PF00015">
    <property type="entry name" value="MCPsignal"/>
    <property type="match status" value="1"/>
</dbReference>
<dbReference type="InterPro" id="IPR029151">
    <property type="entry name" value="Sensor-like_sf"/>
</dbReference>
<dbReference type="STRING" id="378794.GCA_001570625_00994"/>
<evidence type="ECO:0000256" key="3">
    <source>
        <dbReference type="ARBA" id="ARBA00022500"/>
    </source>
</evidence>
<evidence type="ECO:0000256" key="1">
    <source>
        <dbReference type="ARBA" id="ARBA00004651"/>
    </source>
</evidence>
<dbReference type="SMART" id="SM00304">
    <property type="entry name" value="HAMP"/>
    <property type="match status" value="1"/>
</dbReference>
<feature type="domain" description="HAMP" evidence="12">
    <location>
        <begin position="304"/>
        <end position="359"/>
    </location>
</feature>
<keyword evidence="2" id="KW-1003">Cell membrane</keyword>
<dbReference type="SUPFAM" id="SSF58104">
    <property type="entry name" value="Methyl-accepting chemotaxis protein (MCP) signaling domain"/>
    <property type="match status" value="1"/>
</dbReference>
<feature type="transmembrane region" description="Helical" evidence="10">
    <location>
        <begin position="280"/>
        <end position="302"/>
    </location>
</feature>
<dbReference type="PANTHER" id="PTHR32089:SF112">
    <property type="entry name" value="LYSOZYME-LIKE PROTEIN-RELATED"/>
    <property type="match status" value="1"/>
</dbReference>
<evidence type="ECO:0000259" key="11">
    <source>
        <dbReference type="PROSITE" id="PS50111"/>
    </source>
</evidence>
<dbReference type="PROSITE" id="PS50111">
    <property type="entry name" value="CHEMOTAXIS_TRANSDUC_2"/>
    <property type="match status" value="1"/>
</dbReference>
<comment type="subcellular location">
    <subcellularLocation>
        <location evidence="1">Cell membrane</location>
        <topology evidence="1">Multi-pass membrane protein</topology>
    </subcellularLocation>
</comment>
<feature type="domain" description="Methyl-accepting transducer" evidence="11">
    <location>
        <begin position="364"/>
        <end position="650"/>
    </location>
</feature>
<evidence type="ECO:0000259" key="12">
    <source>
        <dbReference type="PROSITE" id="PS50885"/>
    </source>
</evidence>
<dbReference type="Proteomes" id="UP000263273">
    <property type="component" value="Unassembled WGS sequence"/>
</dbReference>
<dbReference type="InterPro" id="IPR033479">
    <property type="entry name" value="dCache_1"/>
</dbReference>
<evidence type="ECO:0000313" key="14">
    <source>
        <dbReference type="Proteomes" id="UP000263273"/>
    </source>
</evidence>
<dbReference type="GO" id="GO:0007165">
    <property type="term" value="P:signal transduction"/>
    <property type="evidence" value="ECO:0007669"/>
    <property type="project" value="UniProtKB-KW"/>
</dbReference>
<comment type="caution">
    <text evidence="13">The sequence shown here is derived from an EMBL/GenBank/DDBJ whole genome shotgun (WGS) entry which is preliminary data.</text>
</comment>
<dbReference type="PANTHER" id="PTHR32089">
    <property type="entry name" value="METHYL-ACCEPTING CHEMOTAXIS PROTEIN MCPB"/>
    <property type="match status" value="1"/>
</dbReference>
<evidence type="ECO:0000256" key="9">
    <source>
        <dbReference type="PROSITE-ProRule" id="PRU00284"/>
    </source>
</evidence>
<dbReference type="GO" id="GO:0005886">
    <property type="term" value="C:plasma membrane"/>
    <property type="evidence" value="ECO:0007669"/>
    <property type="project" value="UniProtKB-SubCell"/>
</dbReference>
<dbReference type="CDD" id="cd12914">
    <property type="entry name" value="PDC1_DGC_like"/>
    <property type="match status" value="1"/>
</dbReference>
<feature type="transmembrane region" description="Helical" evidence="10">
    <location>
        <begin position="12"/>
        <end position="31"/>
    </location>
</feature>
<keyword evidence="4 10" id="KW-0812">Transmembrane</keyword>
<dbReference type="InterPro" id="IPR003660">
    <property type="entry name" value="HAMP_dom"/>
</dbReference>
<protein>
    <recommendedName>
        <fullName evidence="15">Methyl-accepting chemotaxis sensory transducer</fullName>
    </recommendedName>
</protein>
<dbReference type="CDD" id="cd06225">
    <property type="entry name" value="HAMP"/>
    <property type="match status" value="1"/>
</dbReference>
<dbReference type="Gene3D" id="3.30.450.20">
    <property type="entry name" value="PAS domain"/>
    <property type="match status" value="1"/>
</dbReference>
<dbReference type="RefSeq" id="WP_276620861.1">
    <property type="nucleotide sequence ID" value="NZ_DCDX01000009.1"/>
</dbReference>
<keyword evidence="3" id="KW-0145">Chemotaxis</keyword>